<dbReference type="Gene3D" id="3.40.50.720">
    <property type="entry name" value="NAD(P)-binding Rossmann-like Domain"/>
    <property type="match status" value="1"/>
</dbReference>
<reference evidence="4" key="1">
    <citation type="submission" date="2023-07" db="EMBL/GenBank/DDBJ databases">
        <title>Comparative genomics of wheat-associated soil bacteria to identify genetic determinants of phenazine resistance.</title>
        <authorList>
            <person name="Mouncey N."/>
        </authorList>
    </citation>
    <scope>NUCLEOTIDE SEQUENCE</scope>
    <source>
        <strain evidence="4">V4I22</strain>
    </source>
</reference>
<dbReference type="Gene3D" id="3.30.360.10">
    <property type="entry name" value="Dihydrodipicolinate Reductase, domain 2"/>
    <property type="match status" value="1"/>
</dbReference>
<evidence type="ECO:0000313" key="4">
    <source>
        <dbReference type="EMBL" id="MDQ0906071.1"/>
    </source>
</evidence>
<dbReference type="AlphaFoldDB" id="A0AAW8F9U9"/>
<dbReference type="GO" id="GO:0000166">
    <property type="term" value="F:nucleotide binding"/>
    <property type="evidence" value="ECO:0007669"/>
    <property type="project" value="InterPro"/>
</dbReference>
<proteinExistence type="inferred from homology"/>
<organism evidence="4 5">
    <name type="scientific">Streptomyces canus</name>
    <dbReference type="NCBI Taxonomy" id="58343"/>
    <lineage>
        <taxon>Bacteria</taxon>
        <taxon>Bacillati</taxon>
        <taxon>Actinomycetota</taxon>
        <taxon>Actinomycetes</taxon>
        <taxon>Kitasatosporales</taxon>
        <taxon>Streptomycetaceae</taxon>
        <taxon>Streptomyces</taxon>
        <taxon>Streptomyces aurantiacus group</taxon>
    </lineage>
</organism>
<evidence type="ECO:0000313" key="5">
    <source>
        <dbReference type="Proteomes" id="UP001234216"/>
    </source>
</evidence>
<dbReference type="PANTHER" id="PTHR42840:SF3">
    <property type="entry name" value="BINDING ROSSMANN FOLD OXIDOREDUCTASE, PUTATIVE (AFU_ORTHOLOGUE AFUA_2G10240)-RELATED"/>
    <property type="match status" value="1"/>
</dbReference>
<comment type="similarity">
    <text evidence="1">Belongs to the Gfo/Idh/MocA family.</text>
</comment>
<dbReference type="Pfam" id="PF01408">
    <property type="entry name" value="GFO_IDH_MocA"/>
    <property type="match status" value="1"/>
</dbReference>
<dbReference type="EMBL" id="JAUSZV010000005">
    <property type="protein sequence ID" value="MDQ0906071.1"/>
    <property type="molecule type" value="Genomic_DNA"/>
</dbReference>
<evidence type="ECO:0000256" key="1">
    <source>
        <dbReference type="ARBA" id="ARBA00010928"/>
    </source>
</evidence>
<comment type="caution">
    <text evidence="4">The sequence shown here is derived from an EMBL/GenBank/DDBJ whole genome shotgun (WGS) entry which is preliminary data.</text>
</comment>
<dbReference type="SUPFAM" id="SSF51735">
    <property type="entry name" value="NAD(P)-binding Rossmann-fold domains"/>
    <property type="match status" value="1"/>
</dbReference>
<dbReference type="Proteomes" id="UP001234216">
    <property type="component" value="Unassembled WGS sequence"/>
</dbReference>
<dbReference type="GO" id="GO:0016491">
    <property type="term" value="F:oxidoreductase activity"/>
    <property type="evidence" value="ECO:0007669"/>
    <property type="project" value="UniProtKB-KW"/>
</dbReference>
<dbReference type="InterPro" id="IPR036291">
    <property type="entry name" value="NAD(P)-bd_dom_sf"/>
</dbReference>
<evidence type="ECO:0000259" key="3">
    <source>
        <dbReference type="Pfam" id="PF01408"/>
    </source>
</evidence>
<dbReference type="InterPro" id="IPR000683">
    <property type="entry name" value="Gfo/Idh/MocA-like_OxRdtase_N"/>
</dbReference>
<sequence>MDAVVVASHDSTHAELTVAAVRAGKPVLYEKPLVSTVAECVEVVHEDDKAGGGLVSVGFMRRFDPAYVALKAAPGEGRCGRPGVVHCVSRSVTSAPGAVRRQCGIVIPDEQPDRTRGRTAT</sequence>
<protein>
    <submittedName>
        <fullName evidence="4">Dehydrogenase</fullName>
    </submittedName>
</protein>
<dbReference type="PANTHER" id="PTHR42840">
    <property type="entry name" value="NAD(P)-BINDING ROSSMANN-FOLD SUPERFAMILY PROTEIN-RELATED"/>
    <property type="match status" value="1"/>
</dbReference>
<evidence type="ECO:0000256" key="2">
    <source>
        <dbReference type="ARBA" id="ARBA00023002"/>
    </source>
</evidence>
<gene>
    <name evidence="4" type="ORF">QFZ22_002056</name>
</gene>
<dbReference type="RefSeq" id="WP_306973537.1">
    <property type="nucleotide sequence ID" value="NZ_JAUSZV010000005.1"/>
</dbReference>
<name>A0AAW8F9U9_9ACTN</name>
<keyword evidence="2" id="KW-0560">Oxidoreductase</keyword>
<accession>A0AAW8F9U9</accession>
<feature type="domain" description="Gfo/Idh/MocA-like oxidoreductase N-terminal" evidence="3">
    <location>
        <begin position="2"/>
        <end position="58"/>
    </location>
</feature>